<dbReference type="AlphaFoldDB" id="A0A1H3DZH8"/>
<evidence type="ECO:0000259" key="2">
    <source>
        <dbReference type="Pfam" id="PF26028"/>
    </source>
</evidence>
<evidence type="ECO:0000313" key="4">
    <source>
        <dbReference type="Proteomes" id="UP000199079"/>
    </source>
</evidence>
<keyword evidence="1" id="KW-1133">Transmembrane helix</keyword>
<keyword evidence="1" id="KW-0812">Transmembrane</keyword>
<dbReference type="EMBL" id="FNPC01000001">
    <property type="protein sequence ID" value="SDX71855.1"/>
    <property type="molecule type" value="Genomic_DNA"/>
</dbReference>
<dbReference type="GeneID" id="43838360"/>
<dbReference type="OrthoDB" id="213516at2157"/>
<feature type="transmembrane region" description="Helical" evidence="1">
    <location>
        <begin position="12"/>
        <end position="33"/>
    </location>
</feature>
<evidence type="ECO:0000313" key="3">
    <source>
        <dbReference type="EMBL" id="SDX71855.1"/>
    </source>
</evidence>
<proteinExistence type="predicted"/>
<reference evidence="4" key="1">
    <citation type="submission" date="2016-10" db="EMBL/GenBank/DDBJ databases">
        <authorList>
            <person name="Varghese N."/>
            <person name="Submissions S."/>
        </authorList>
    </citation>
    <scope>NUCLEOTIDE SEQUENCE [LARGE SCALE GENOMIC DNA]</scope>
    <source>
        <strain evidence="4">DC30,IBRC 10041,KCTC 4046</strain>
    </source>
</reference>
<dbReference type="Pfam" id="PF26028">
    <property type="entry name" value="DUF8006"/>
    <property type="match status" value="1"/>
</dbReference>
<dbReference type="Proteomes" id="UP000199079">
    <property type="component" value="Unassembled WGS sequence"/>
</dbReference>
<feature type="transmembrane region" description="Helical" evidence="1">
    <location>
        <begin position="40"/>
        <end position="58"/>
    </location>
</feature>
<protein>
    <recommendedName>
        <fullName evidence="2">DUF8006 domain-containing protein</fullName>
    </recommendedName>
</protein>
<organism evidence="3 4">
    <name type="scientific">Halopenitus persicus</name>
    <dbReference type="NCBI Taxonomy" id="1048396"/>
    <lineage>
        <taxon>Archaea</taxon>
        <taxon>Methanobacteriati</taxon>
        <taxon>Methanobacteriota</taxon>
        <taxon>Stenosarchaea group</taxon>
        <taxon>Halobacteria</taxon>
        <taxon>Halobacteriales</taxon>
        <taxon>Haloferacaceae</taxon>
        <taxon>Halopenitus</taxon>
    </lineage>
</organism>
<name>A0A1H3DZH8_9EURY</name>
<dbReference type="RefSeq" id="WP_021072652.1">
    <property type="nucleotide sequence ID" value="NZ_FNPC01000001.1"/>
</dbReference>
<sequence length="83" mass="9125">MIPLQPLVNNFLLNYHLGHVLLFTFAVTTLGALPLKSQRVLAINLTVFGLIFAIAPFSTMTAPYILFGLVLIVIGPILWTMAE</sequence>
<evidence type="ECO:0000256" key="1">
    <source>
        <dbReference type="SAM" id="Phobius"/>
    </source>
</evidence>
<keyword evidence="4" id="KW-1185">Reference proteome</keyword>
<feature type="domain" description="DUF8006" evidence="2">
    <location>
        <begin position="1"/>
        <end position="82"/>
    </location>
</feature>
<accession>A0A1H3DZH8</accession>
<feature type="transmembrane region" description="Helical" evidence="1">
    <location>
        <begin position="64"/>
        <end position="82"/>
    </location>
</feature>
<keyword evidence="1" id="KW-0472">Membrane</keyword>
<gene>
    <name evidence="3" type="ORF">SAMN05216564_101221</name>
</gene>
<dbReference type="InterPro" id="IPR058319">
    <property type="entry name" value="DUF8006"/>
</dbReference>